<dbReference type="GO" id="GO:0004519">
    <property type="term" value="F:endonuclease activity"/>
    <property type="evidence" value="ECO:0007669"/>
    <property type="project" value="InterPro"/>
</dbReference>
<dbReference type="EMBL" id="VKHP01000009">
    <property type="protein sequence ID" value="NEU95061.1"/>
    <property type="molecule type" value="Genomic_DNA"/>
</dbReference>
<protein>
    <submittedName>
        <fullName evidence="2">Terminase large subunit</fullName>
    </submittedName>
</protein>
<gene>
    <name evidence="2" type="ORF">FNJ47_04255</name>
</gene>
<proteinExistence type="predicted"/>
<feature type="domain" description="Terminase large subunit-like endonuclease" evidence="1">
    <location>
        <begin position="295"/>
        <end position="563"/>
    </location>
</feature>
<evidence type="ECO:0000313" key="2">
    <source>
        <dbReference type="EMBL" id="NEU95061.1"/>
    </source>
</evidence>
<sequence>MQTSIEAAAAPGIVPWDLSRVDWQERIRDGRSLMPDMPLFAGEADMAQAFYDEIQLPDVPGKPKMRTASGPWFRELVRAAFGSWDAVNQVRYIRDILAMVPKGSSKTTNSAALLIVAMLMNYRPRGKALFVGPTQAISTRAYDQAVGMIEESPDLKRRFRTHDHEMMIEDLVTKAEAQVKTFDVNILTGAMGLFFVLLDEIHLLGFNAKGAKVLRQIRGGLDKTPEGLLVMTTTQSDDVPAGIFKSELKFARNVRDGNYRGKVIRPMLPLLYEFPPDIATLTREERKKGVEPRWMDPANWSMVMPNLGRSGPSLAELAADWEGERDKGEEAIRIWASQHLNIEIGQGINNEGWGGADLWDAQAIAGLDLDAILTRCEVVTIGIDSGGRDDLLGLAVIGRERGTRHWLSWSYAWADPIVLERRKDIASQLQDFVEEGSLTIVDMADAIADLGALVARIVASGLLPQKNGVGIDPNQAAAIIEALTAVGVTDDMLRRLLQGSALAPAVYGLDFKLADATFWHAGQGLMSWVVGNAKTERRGNSDMVTKQVAGSAKIDPFIALLEAAILMSWNPTAGLLVTGADILTVV</sequence>
<dbReference type="AlphaFoldDB" id="A0A6P1BBT6"/>
<dbReference type="Proteomes" id="UP000468531">
    <property type="component" value="Unassembled WGS sequence"/>
</dbReference>
<accession>A0A6P1BBT6</accession>
<dbReference type="RefSeq" id="WP_163150928.1">
    <property type="nucleotide sequence ID" value="NZ_VKHP01000009.1"/>
</dbReference>
<evidence type="ECO:0000313" key="3">
    <source>
        <dbReference type="Proteomes" id="UP000468531"/>
    </source>
</evidence>
<dbReference type="SUPFAM" id="SSF52540">
    <property type="entry name" value="P-loop containing nucleoside triphosphate hydrolases"/>
    <property type="match status" value="1"/>
</dbReference>
<name>A0A6P1BBT6_9BRAD</name>
<dbReference type="InterPro" id="IPR005021">
    <property type="entry name" value="Terminase_largesu-like"/>
</dbReference>
<keyword evidence="3" id="KW-1185">Reference proteome</keyword>
<dbReference type="InterPro" id="IPR046462">
    <property type="entry name" value="TerL_nuclease"/>
</dbReference>
<organism evidence="2 3">
    <name type="scientific">Bradyrhizobium uaiense</name>
    <dbReference type="NCBI Taxonomy" id="2594946"/>
    <lineage>
        <taxon>Bacteria</taxon>
        <taxon>Pseudomonadati</taxon>
        <taxon>Pseudomonadota</taxon>
        <taxon>Alphaproteobacteria</taxon>
        <taxon>Hyphomicrobiales</taxon>
        <taxon>Nitrobacteraceae</taxon>
        <taxon>Bradyrhizobium</taxon>
    </lineage>
</organism>
<reference evidence="2 3" key="1">
    <citation type="journal article" date="2020" name="Arch. Microbiol.">
        <title>Bradyrhizobium uaiense sp. nov., a new highly efficient cowpea symbiont.</title>
        <authorList>
            <person name="Cabral Michel D."/>
            <person name="Azarias Guimaraes A."/>
            <person name="Martins da Costa E."/>
            <person name="Soares de Carvalho T."/>
            <person name="Balsanelli E."/>
            <person name="Willems A."/>
            <person name="Maltempi de Souza E."/>
            <person name="de Souza Moreira F.M."/>
        </authorList>
    </citation>
    <scope>NUCLEOTIDE SEQUENCE [LARGE SCALE GENOMIC DNA]</scope>
    <source>
        <strain evidence="2 3">UFLA 03-164</strain>
    </source>
</reference>
<dbReference type="InterPro" id="IPR027417">
    <property type="entry name" value="P-loop_NTPase"/>
</dbReference>
<dbReference type="PANTHER" id="PTHR41287">
    <property type="match status" value="1"/>
</dbReference>
<dbReference type="Gene3D" id="3.40.50.300">
    <property type="entry name" value="P-loop containing nucleotide triphosphate hydrolases"/>
    <property type="match status" value="1"/>
</dbReference>
<dbReference type="PANTHER" id="PTHR41287:SF1">
    <property type="entry name" value="PROTEIN YMFN"/>
    <property type="match status" value="1"/>
</dbReference>
<evidence type="ECO:0000259" key="1">
    <source>
        <dbReference type="Pfam" id="PF20441"/>
    </source>
</evidence>
<comment type="caution">
    <text evidence="2">The sequence shown here is derived from an EMBL/GenBank/DDBJ whole genome shotgun (WGS) entry which is preliminary data.</text>
</comment>
<dbReference type="Pfam" id="PF20441">
    <property type="entry name" value="TerL_nuclease"/>
    <property type="match status" value="1"/>
</dbReference>